<organism evidence="4 5">
    <name type="scientific">Sporosarcina siberiensis</name>
    <dbReference type="NCBI Taxonomy" id="1365606"/>
    <lineage>
        <taxon>Bacteria</taxon>
        <taxon>Bacillati</taxon>
        <taxon>Bacillota</taxon>
        <taxon>Bacilli</taxon>
        <taxon>Bacillales</taxon>
        <taxon>Caryophanaceae</taxon>
        <taxon>Sporosarcina</taxon>
    </lineage>
</organism>
<feature type="chain" id="PRO_5045772642" evidence="2">
    <location>
        <begin position="30"/>
        <end position="602"/>
    </location>
</feature>
<proteinExistence type="predicted"/>
<dbReference type="PANTHER" id="PTHR46825:SF9">
    <property type="entry name" value="BETA-LACTAMASE-RELATED DOMAIN-CONTAINING PROTEIN"/>
    <property type="match status" value="1"/>
</dbReference>
<evidence type="ECO:0000256" key="2">
    <source>
        <dbReference type="SAM" id="SignalP"/>
    </source>
</evidence>
<dbReference type="SUPFAM" id="SSF56601">
    <property type="entry name" value="beta-lactamase/transpeptidase-like"/>
    <property type="match status" value="1"/>
</dbReference>
<keyword evidence="5" id="KW-1185">Reference proteome</keyword>
<reference evidence="5" key="1">
    <citation type="journal article" date="2019" name="Int. J. Syst. Evol. Microbiol.">
        <title>The Global Catalogue of Microorganisms (GCM) 10K type strain sequencing project: providing services to taxonomists for standard genome sequencing and annotation.</title>
        <authorList>
            <consortium name="The Broad Institute Genomics Platform"/>
            <consortium name="The Broad Institute Genome Sequencing Center for Infectious Disease"/>
            <person name="Wu L."/>
            <person name="Ma J."/>
        </authorList>
    </citation>
    <scope>NUCLEOTIDE SEQUENCE [LARGE SCALE GENOMIC DNA]</scope>
    <source>
        <strain evidence="5">CGMCC 4.7177</strain>
    </source>
</reference>
<comment type="caution">
    <text evidence="4">The sequence shown here is derived from an EMBL/GenBank/DDBJ whole genome shotgun (WGS) entry which is preliminary data.</text>
</comment>
<name>A0ABW4SBJ1_9BACL</name>
<feature type="transmembrane region" description="Helical" evidence="1">
    <location>
        <begin position="508"/>
        <end position="532"/>
    </location>
</feature>
<dbReference type="InterPro" id="IPR050491">
    <property type="entry name" value="AmpC-like"/>
</dbReference>
<keyword evidence="1" id="KW-0472">Membrane</keyword>
<dbReference type="EC" id="3.-.-.-" evidence="4"/>
<evidence type="ECO:0000259" key="3">
    <source>
        <dbReference type="Pfam" id="PF00144"/>
    </source>
</evidence>
<evidence type="ECO:0000313" key="5">
    <source>
        <dbReference type="Proteomes" id="UP001597218"/>
    </source>
</evidence>
<feature type="transmembrane region" description="Helical" evidence="1">
    <location>
        <begin position="479"/>
        <end position="501"/>
    </location>
</feature>
<sequence length="602" mass="68511">MKRFNKWFQFSVISCIAFMLFLPNSTVSADMHSLENKLDDYISQNEDTTAGLAIMIIQDNEVVVRKSIGFANSEKNLKVNEESVFEWGSVSKIVIWISVMQLVEDGLIDLNQDIRHYLPESFPLPTKFEEPIQLLHLMNHTAGFDDSYTDLVLYNPSEMLSLKETLNNTDVKQVFRPGEIMAYSNYGAALAAFIVENVSGQDYVDYVNEHVFEPLKMKHTSIDPLQNANEWVKSERKKIQGYTLDNQPITPDLYAIPLYPAGSIMGTIDDLALLVTAFLSEKGSPLFKKEDTIDLLFEPSAFYPGTNIPRIAHGFLSLPAETKTFGHSGNTIAFTSSLYLSREKRLGVIVMTNQSNETNFSFGIPELVFGKPEFSAEVEKLENSAPWTGIYQAARVPYHGFSKMYGLANRFSVKQNGQHNLMTNGFLYTQQHPGIYSNKEEFSMYARDVYSVHPEYGNILSTSLGDHIQISLKRHLFEWAMLIAGLAATLFSVVYSALILVPKFRKRAFHIVILILIVLNLLVVSNVAFMIYKTLSMTTYESLKVHMMFTIIYVILISVFIVTSLFLKKKLRLNKTQNIYFFVSILSAILLCVNLVYWEFYR</sequence>
<dbReference type="Proteomes" id="UP001597218">
    <property type="component" value="Unassembled WGS sequence"/>
</dbReference>
<evidence type="ECO:0000256" key="1">
    <source>
        <dbReference type="SAM" id="Phobius"/>
    </source>
</evidence>
<dbReference type="Gene3D" id="3.40.710.10">
    <property type="entry name" value="DD-peptidase/beta-lactamase superfamily"/>
    <property type="match status" value="1"/>
</dbReference>
<keyword evidence="2" id="KW-0732">Signal</keyword>
<feature type="domain" description="Beta-lactamase-related" evidence="3">
    <location>
        <begin position="42"/>
        <end position="357"/>
    </location>
</feature>
<dbReference type="GO" id="GO:0016787">
    <property type="term" value="F:hydrolase activity"/>
    <property type="evidence" value="ECO:0007669"/>
    <property type="project" value="UniProtKB-KW"/>
</dbReference>
<dbReference type="InterPro" id="IPR001466">
    <property type="entry name" value="Beta-lactam-related"/>
</dbReference>
<dbReference type="EMBL" id="JBHUGI010000004">
    <property type="protein sequence ID" value="MFD1926739.1"/>
    <property type="molecule type" value="Genomic_DNA"/>
</dbReference>
<dbReference type="PANTHER" id="PTHR46825">
    <property type="entry name" value="D-ALANYL-D-ALANINE-CARBOXYPEPTIDASE/ENDOPEPTIDASE AMPH"/>
    <property type="match status" value="1"/>
</dbReference>
<feature type="signal peptide" evidence="2">
    <location>
        <begin position="1"/>
        <end position="29"/>
    </location>
</feature>
<protein>
    <submittedName>
        <fullName evidence="4">Serine hydrolase domain-containing protein</fullName>
        <ecNumber evidence="4">3.-.-.-</ecNumber>
    </submittedName>
</protein>
<keyword evidence="1" id="KW-0812">Transmembrane</keyword>
<dbReference type="Pfam" id="PF00144">
    <property type="entry name" value="Beta-lactamase"/>
    <property type="match status" value="1"/>
</dbReference>
<keyword evidence="4" id="KW-0378">Hydrolase</keyword>
<evidence type="ECO:0000313" key="4">
    <source>
        <dbReference type="EMBL" id="MFD1926739.1"/>
    </source>
</evidence>
<accession>A0ABW4SBJ1</accession>
<gene>
    <name evidence="4" type="ORF">ACFSFY_01450</name>
</gene>
<dbReference type="InterPro" id="IPR012338">
    <property type="entry name" value="Beta-lactam/transpept-like"/>
</dbReference>
<dbReference type="RefSeq" id="WP_381535400.1">
    <property type="nucleotide sequence ID" value="NZ_JBHUGI010000004.1"/>
</dbReference>
<keyword evidence="1" id="KW-1133">Transmembrane helix</keyword>
<feature type="transmembrane region" description="Helical" evidence="1">
    <location>
        <begin position="579"/>
        <end position="598"/>
    </location>
</feature>
<feature type="transmembrane region" description="Helical" evidence="1">
    <location>
        <begin position="547"/>
        <end position="567"/>
    </location>
</feature>